<sequence length="52" mass="5815">MKLYKVIVEHDGSRFTEYCAANHVCNVEPEDGIGEIVSVELLGDVTIVDDEY</sequence>
<gene>
    <name evidence="1" type="ORF">LCGC14_3110800</name>
</gene>
<dbReference type="AlphaFoldDB" id="A0A0F8W5P0"/>
<name>A0A0F8W5P0_9ZZZZ</name>
<accession>A0A0F8W5P0</accession>
<evidence type="ECO:0000313" key="1">
    <source>
        <dbReference type="EMBL" id="KKK51853.1"/>
    </source>
</evidence>
<organism evidence="1">
    <name type="scientific">marine sediment metagenome</name>
    <dbReference type="NCBI Taxonomy" id="412755"/>
    <lineage>
        <taxon>unclassified sequences</taxon>
        <taxon>metagenomes</taxon>
        <taxon>ecological metagenomes</taxon>
    </lineage>
</organism>
<proteinExistence type="predicted"/>
<protein>
    <submittedName>
        <fullName evidence="1">Uncharacterized protein</fullName>
    </submittedName>
</protein>
<dbReference type="EMBL" id="LAZR01067301">
    <property type="protein sequence ID" value="KKK51853.1"/>
    <property type="molecule type" value="Genomic_DNA"/>
</dbReference>
<reference evidence="1" key="1">
    <citation type="journal article" date="2015" name="Nature">
        <title>Complex archaea that bridge the gap between prokaryotes and eukaryotes.</title>
        <authorList>
            <person name="Spang A."/>
            <person name="Saw J.H."/>
            <person name="Jorgensen S.L."/>
            <person name="Zaremba-Niedzwiedzka K."/>
            <person name="Martijn J."/>
            <person name="Lind A.E."/>
            <person name="van Eijk R."/>
            <person name="Schleper C."/>
            <person name="Guy L."/>
            <person name="Ettema T.J."/>
        </authorList>
    </citation>
    <scope>NUCLEOTIDE SEQUENCE</scope>
</reference>
<comment type="caution">
    <text evidence="1">The sequence shown here is derived from an EMBL/GenBank/DDBJ whole genome shotgun (WGS) entry which is preliminary data.</text>
</comment>